<dbReference type="SUPFAM" id="SSF52058">
    <property type="entry name" value="L domain-like"/>
    <property type="match status" value="1"/>
</dbReference>
<protein>
    <submittedName>
        <fullName evidence="3">Uncharacterized protein</fullName>
    </submittedName>
</protein>
<accession>A0A822YSV8</accession>
<dbReference type="Proteomes" id="UP000607653">
    <property type="component" value="Unassembled WGS sequence"/>
</dbReference>
<evidence type="ECO:0000313" key="4">
    <source>
        <dbReference type="Proteomes" id="UP000607653"/>
    </source>
</evidence>
<evidence type="ECO:0000256" key="1">
    <source>
        <dbReference type="ARBA" id="ARBA00022614"/>
    </source>
</evidence>
<dbReference type="AlphaFoldDB" id="A0A822YSV8"/>
<dbReference type="PANTHER" id="PTHR48009">
    <property type="entry name" value="LEUCINE-RICH REPEAT (LRR) FAMILY PROTEIN"/>
    <property type="match status" value="1"/>
</dbReference>
<comment type="caution">
    <text evidence="3">The sequence shown here is derived from an EMBL/GenBank/DDBJ whole genome shotgun (WGS) entry which is preliminary data.</text>
</comment>
<reference evidence="3 4" key="1">
    <citation type="journal article" date="2020" name="Mol. Biol. Evol.">
        <title>Distinct Expression and Methylation Patterns for Genes with Different Fates following a Single Whole-Genome Duplication in Flowering Plants.</title>
        <authorList>
            <person name="Shi T."/>
            <person name="Rahmani R.S."/>
            <person name="Gugger P.F."/>
            <person name="Wang M."/>
            <person name="Li H."/>
            <person name="Zhang Y."/>
            <person name="Li Z."/>
            <person name="Wang Q."/>
            <person name="Van de Peer Y."/>
            <person name="Marchal K."/>
            <person name="Chen J."/>
        </authorList>
    </citation>
    <scope>NUCLEOTIDE SEQUENCE [LARGE SCALE GENOMIC DNA]</scope>
    <source>
        <tissue evidence="3">Leaf</tissue>
    </source>
</reference>
<dbReference type="InterPro" id="IPR053213">
    <property type="entry name" value="RLP29"/>
</dbReference>
<dbReference type="InterPro" id="IPR001611">
    <property type="entry name" value="Leu-rich_rpt"/>
</dbReference>
<organism evidence="3 4">
    <name type="scientific">Nelumbo nucifera</name>
    <name type="common">Sacred lotus</name>
    <dbReference type="NCBI Taxonomy" id="4432"/>
    <lineage>
        <taxon>Eukaryota</taxon>
        <taxon>Viridiplantae</taxon>
        <taxon>Streptophyta</taxon>
        <taxon>Embryophyta</taxon>
        <taxon>Tracheophyta</taxon>
        <taxon>Spermatophyta</taxon>
        <taxon>Magnoliopsida</taxon>
        <taxon>Proteales</taxon>
        <taxon>Nelumbonaceae</taxon>
        <taxon>Nelumbo</taxon>
    </lineage>
</organism>
<dbReference type="PROSITE" id="PS51450">
    <property type="entry name" value="LRR"/>
    <property type="match status" value="1"/>
</dbReference>
<keyword evidence="1" id="KW-0433">Leucine-rich repeat</keyword>
<dbReference type="PANTHER" id="PTHR48009:SF4">
    <property type="entry name" value="LEUCINE-RICH REPEAT (LRR) FAMILY PROTEIN"/>
    <property type="match status" value="1"/>
</dbReference>
<proteinExistence type="predicted"/>
<dbReference type="InterPro" id="IPR032675">
    <property type="entry name" value="LRR_dom_sf"/>
</dbReference>
<dbReference type="Pfam" id="PF12799">
    <property type="entry name" value="LRR_4"/>
    <property type="match status" value="1"/>
</dbReference>
<dbReference type="EMBL" id="DUZY01000003">
    <property type="protein sequence ID" value="DAD33886.1"/>
    <property type="molecule type" value="Genomic_DNA"/>
</dbReference>
<keyword evidence="2" id="KW-0677">Repeat</keyword>
<dbReference type="InterPro" id="IPR025875">
    <property type="entry name" value="Leu-rich_rpt_4"/>
</dbReference>
<evidence type="ECO:0000256" key="2">
    <source>
        <dbReference type="ARBA" id="ARBA00022737"/>
    </source>
</evidence>
<sequence>MLHPLDFLALQSIRKALNDMPDSNFFSSCDFISNPCNFAVVYCEADKVIALNLGDPRAGSPRLTGCLDPAIGKLSALADHASQLKNLQFLSISRNFISGEIPAKLAELRSLQTLDLSYNQLRSLCFLYFIL</sequence>
<keyword evidence="4" id="KW-1185">Reference proteome</keyword>
<dbReference type="Gene3D" id="3.80.10.10">
    <property type="entry name" value="Ribonuclease Inhibitor"/>
    <property type="match status" value="1"/>
</dbReference>
<gene>
    <name evidence="3" type="ORF">HUJ06_012737</name>
</gene>
<name>A0A822YSV8_NELNU</name>
<evidence type="ECO:0000313" key="3">
    <source>
        <dbReference type="EMBL" id="DAD33886.1"/>
    </source>
</evidence>